<protein>
    <submittedName>
        <fullName evidence="1">Uncharacterized protein</fullName>
    </submittedName>
</protein>
<name>A0A3B0RM92_9ZZZZ</name>
<dbReference type="EMBL" id="UOEF01000143">
    <property type="protein sequence ID" value="VAV92551.1"/>
    <property type="molecule type" value="Genomic_DNA"/>
</dbReference>
<evidence type="ECO:0000313" key="1">
    <source>
        <dbReference type="EMBL" id="VAV92551.1"/>
    </source>
</evidence>
<dbReference type="AlphaFoldDB" id="A0A3B0RM92"/>
<dbReference type="PROSITE" id="PS51257">
    <property type="entry name" value="PROKAR_LIPOPROTEIN"/>
    <property type="match status" value="1"/>
</dbReference>
<reference evidence="1" key="1">
    <citation type="submission" date="2018-06" db="EMBL/GenBank/DDBJ databases">
        <authorList>
            <person name="Zhirakovskaya E."/>
        </authorList>
    </citation>
    <scope>NUCLEOTIDE SEQUENCE</scope>
</reference>
<accession>A0A3B0RM92</accession>
<organism evidence="1">
    <name type="scientific">hydrothermal vent metagenome</name>
    <dbReference type="NCBI Taxonomy" id="652676"/>
    <lineage>
        <taxon>unclassified sequences</taxon>
        <taxon>metagenomes</taxon>
        <taxon>ecological metagenomes</taxon>
    </lineage>
</organism>
<proteinExistence type="predicted"/>
<sequence length="136" mass="14418">MKNIIFAAPFLALIITSCGEKTEAPAATEEKLGDYSALGTEPGWTVDIKGEEIAFTSQEGKKINLPVDRAKKTDAGWEIRGFSDRDNINISITSGAECSDGMSDRKYADTVKITAGEVGTREGCGGEIIEGGDEAP</sequence>
<gene>
    <name evidence="1" type="ORF">MNBD_ALPHA04-1344</name>
</gene>